<proteinExistence type="predicted"/>
<dbReference type="AlphaFoldDB" id="A0A6C0B9K0"/>
<name>A0A6C0B9K0_9ZZZZ</name>
<accession>A0A6C0B9K0</accession>
<organism evidence="2">
    <name type="scientific">viral metagenome</name>
    <dbReference type="NCBI Taxonomy" id="1070528"/>
    <lineage>
        <taxon>unclassified sequences</taxon>
        <taxon>metagenomes</taxon>
        <taxon>organismal metagenomes</taxon>
    </lineage>
</organism>
<feature type="compositionally biased region" description="Basic residues" evidence="1">
    <location>
        <begin position="250"/>
        <end position="275"/>
    </location>
</feature>
<evidence type="ECO:0000256" key="1">
    <source>
        <dbReference type="SAM" id="MobiDB-lite"/>
    </source>
</evidence>
<feature type="region of interest" description="Disordered" evidence="1">
    <location>
        <begin position="181"/>
        <end position="275"/>
    </location>
</feature>
<dbReference type="EMBL" id="MN739094">
    <property type="protein sequence ID" value="QHS88239.1"/>
    <property type="molecule type" value="Genomic_DNA"/>
</dbReference>
<protein>
    <submittedName>
        <fullName evidence="2">Uncharacterized protein</fullName>
    </submittedName>
</protein>
<feature type="compositionally biased region" description="Basic and acidic residues" evidence="1">
    <location>
        <begin position="192"/>
        <end position="208"/>
    </location>
</feature>
<evidence type="ECO:0000313" key="2">
    <source>
        <dbReference type="EMBL" id="QHS88239.1"/>
    </source>
</evidence>
<reference evidence="2" key="1">
    <citation type="journal article" date="2020" name="Nature">
        <title>Giant virus diversity and host interactions through global metagenomics.</title>
        <authorList>
            <person name="Schulz F."/>
            <person name="Roux S."/>
            <person name="Paez-Espino D."/>
            <person name="Jungbluth S."/>
            <person name="Walsh D.A."/>
            <person name="Denef V.J."/>
            <person name="McMahon K.D."/>
            <person name="Konstantinidis K.T."/>
            <person name="Eloe-Fadrosh E.A."/>
            <person name="Kyrpides N.C."/>
            <person name="Woyke T."/>
        </authorList>
    </citation>
    <scope>NUCLEOTIDE SEQUENCE</scope>
    <source>
        <strain evidence="2">GVMAG-M-3300010158-55</strain>
    </source>
</reference>
<sequence>MQYEFNGKMYDMLHIHSDNYPQYEKMLETIGICNRDVIAESLETLELSALQDSGMHGFFISNDKFKNVLAFIIIDVDCKNSSDKIKFSDYGLDIEKCIEISLFCSNQAIRIRKLATTFLQSILENGGLLKHGCTTAVGVPANRNKAALLDLYVNLLKFEIVTETPQITIIKRSIHLPTEAAMSNMSQESPAEESKSEKAVLSDMHQESPAEEDVSYPTQESLFEEAEMPPKPPNASEIVTPIETYNGGVSKRRYKRTKRKKNKRTKKNKRNYSFK</sequence>